<proteinExistence type="predicted"/>
<dbReference type="Proteomes" id="UP000658754">
    <property type="component" value="Unassembled WGS sequence"/>
</dbReference>
<organism evidence="1 2">
    <name type="scientific">Pseudarthrobacter scleromae</name>
    <dbReference type="NCBI Taxonomy" id="158897"/>
    <lineage>
        <taxon>Bacteria</taxon>
        <taxon>Bacillati</taxon>
        <taxon>Actinomycetota</taxon>
        <taxon>Actinomycetes</taxon>
        <taxon>Micrococcales</taxon>
        <taxon>Micrococcaceae</taxon>
        <taxon>Pseudarthrobacter</taxon>
    </lineage>
</organism>
<accession>A0ABQ2C9S1</accession>
<sequence>MPKRTITAMPYSQEILEPWPGVWQFDWKLYYSLDAACLARAEANRTNNIYNHEDAIYNYEEANNDD</sequence>
<gene>
    <name evidence="1" type="ORF">GCM10007175_04330</name>
</gene>
<keyword evidence="2" id="KW-1185">Reference proteome</keyword>
<reference evidence="2" key="1">
    <citation type="journal article" date="2019" name="Int. J. Syst. Evol. Microbiol.">
        <title>The Global Catalogue of Microorganisms (GCM) 10K type strain sequencing project: providing services to taxonomists for standard genome sequencing and annotation.</title>
        <authorList>
            <consortium name="The Broad Institute Genomics Platform"/>
            <consortium name="The Broad Institute Genome Sequencing Center for Infectious Disease"/>
            <person name="Wu L."/>
            <person name="Ma J."/>
        </authorList>
    </citation>
    <scope>NUCLEOTIDE SEQUENCE [LARGE SCALE GENOMIC DNA]</scope>
    <source>
        <strain evidence="2">CGMCC 1.3601</strain>
    </source>
</reference>
<dbReference type="RefSeq" id="WP_188727354.1">
    <property type="nucleotide sequence ID" value="NZ_BMKV01000001.1"/>
</dbReference>
<protein>
    <submittedName>
        <fullName evidence="1">Uncharacterized protein</fullName>
    </submittedName>
</protein>
<evidence type="ECO:0000313" key="2">
    <source>
        <dbReference type="Proteomes" id="UP000658754"/>
    </source>
</evidence>
<name>A0ABQ2C9S1_9MICC</name>
<evidence type="ECO:0000313" key="1">
    <source>
        <dbReference type="EMBL" id="GGI70679.1"/>
    </source>
</evidence>
<comment type="caution">
    <text evidence="1">The sequence shown here is derived from an EMBL/GenBank/DDBJ whole genome shotgun (WGS) entry which is preliminary data.</text>
</comment>
<dbReference type="EMBL" id="BMKV01000001">
    <property type="protein sequence ID" value="GGI70679.1"/>
    <property type="molecule type" value="Genomic_DNA"/>
</dbReference>